<feature type="region of interest" description="Disordered" evidence="2">
    <location>
        <begin position="80"/>
        <end position="155"/>
    </location>
</feature>
<protein>
    <recommendedName>
        <fullName evidence="5">Senescence regulator S40</fullName>
    </recommendedName>
</protein>
<feature type="compositionally biased region" description="Low complexity" evidence="2">
    <location>
        <begin position="190"/>
        <end position="202"/>
    </location>
</feature>
<dbReference type="Proteomes" id="UP000516437">
    <property type="component" value="Chromosome 4"/>
</dbReference>
<dbReference type="InterPro" id="IPR007608">
    <property type="entry name" value="Senescence_reg_S40"/>
</dbReference>
<accession>A0A6A1VW09</accession>
<comment type="similarity">
    <text evidence="1">Belongs to the senescence regulator S40 family.</text>
</comment>
<dbReference type="GO" id="GO:0010150">
    <property type="term" value="P:leaf senescence"/>
    <property type="evidence" value="ECO:0007669"/>
    <property type="project" value="UniProtKB-ARBA"/>
</dbReference>
<reference evidence="3 4" key="1">
    <citation type="journal article" date="2019" name="Plant Biotechnol. J.">
        <title>The red bayberry genome and genetic basis of sex determination.</title>
        <authorList>
            <person name="Jia H.M."/>
            <person name="Jia H.J."/>
            <person name="Cai Q.L."/>
            <person name="Wang Y."/>
            <person name="Zhao H.B."/>
            <person name="Yang W.F."/>
            <person name="Wang G.Y."/>
            <person name="Li Y.H."/>
            <person name="Zhan D.L."/>
            <person name="Shen Y.T."/>
            <person name="Niu Q.F."/>
            <person name="Chang L."/>
            <person name="Qiu J."/>
            <person name="Zhao L."/>
            <person name="Xie H.B."/>
            <person name="Fu W.Y."/>
            <person name="Jin J."/>
            <person name="Li X.W."/>
            <person name="Jiao Y."/>
            <person name="Zhou C.C."/>
            <person name="Tu T."/>
            <person name="Chai C.Y."/>
            <person name="Gao J.L."/>
            <person name="Fan L.J."/>
            <person name="van de Weg E."/>
            <person name="Wang J.Y."/>
            <person name="Gao Z.S."/>
        </authorList>
    </citation>
    <scope>NUCLEOTIDE SEQUENCE [LARGE SCALE GENOMIC DNA]</scope>
    <source>
        <tissue evidence="3">Leaves</tissue>
    </source>
</reference>
<name>A0A6A1VW09_9ROSI</name>
<dbReference type="OrthoDB" id="1917735at2759"/>
<gene>
    <name evidence="3" type="ORF">CJ030_MR4G023939</name>
</gene>
<feature type="compositionally biased region" description="Acidic residues" evidence="2">
    <location>
        <begin position="203"/>
        <end position="213"/>
    </location>
</feature>
<sequence length="263" mass="28801">MPQHPLVLVRFHYSVGFLDLVIKPPQSYHLQGTILGLRPLITVIFFGGIQAGEGCSTLSEPFGVLKEIAMTDWNSIIGKTSGFRGSPTKDEDFEEEDVWSSVNEREDSSSKMRKSKDHSSGSSSAWRLPSAPRIIPRVNTPTTSRETKVARRSSAPVDIPDWSKIYGKSAKMGSRPDASWVDEGDGNSNGAAYGDGDYQGAGDYDDDDEEDGDMVPPHEWIARKLARSQISSFSVCEGAGRTLKGRDLSKVRNAVLTKTGFLE</sequence>
<organism evidence="3 4">
    <name type="scientific">Morella rubra</name>
    <name type="common">Chinese bayberry</name>
    <dbReference type="NCBI Taxonomy" id="262757"/>
    <lineage>
        <taxon>Eukaryota</taxon>
        <taxon>Viridiplantae</taxon>
        <taxon>Streptophyta</taxon>
        <taxon>Embryophyta</taxon>
        <taxon>Tracheophyta</taxon>
        <taxon>Spermatophyta</taxon>
        <taxon>Magnoliopsida</taxon>
        <taxon>eudicotyledons</taxon>
        <taxon>Gunneridae</taxon>
        <taxon>Pentapetalae</taxon>
        <taxon>rosids</taxon>
        <taxon>fabids</taxon>
        <taxon>Fagales</taxon>
        <taxon>Myricaceae</taxon>
        <taxon>Morella</taxon>
    </lineage>
</organism>
<dbReference type="PANTHER" id="PTHR33083:SF103">
    <property type="entry name" value="SENESCENCE REGULATOR"/>
    <property type="match status" value="1"/>
</dbReference>
<dbReference type="Pfam" id="PF04520">
    <property type="entry name" value="Senescence_reg"/>
    <property type="match status" value="1"/>
</dbReference>
<evidence type="ECO:0000313" key="4">
    <source>
        <dbReference type="Proteomes" id="UP000516437"/>
    </source>
</evidence>
<evidence type="ECO:0000256" key="1">
    <source>
        <dbReference type="ARBA" id="ARBA00034773"/>
    </source>
</evidence>
<comment type="caution">
    <text evidence="3">The sequence shown here is derived from an EMBL/GenBank/DDBJ whole genome shotgun (WGS) entry which is preliminary data.</text>
</comment>
<evidence type="ECO:0008006" key="5">
    <source>
        <dbReference type="Google" id="ProtNLM"/>
    </source>
</evidence>
<proteinExistence type="inferred from homology"/>
<evidence type="ECO:0000313" key="3">
    <source>
        <dbReference type="EMBL" id="KAB1216236.1"/>
    </source>
</evidence>
<keyword evidence="4" id="KW-1185">Reference proteome</keyword>
<dbReference type="AlphaFoldDB" id="A0A6A1VW09"/>
<evidence type="ECO:0000256" key="2">
    <source>
        <dbReference type="SAM" id="MobiDB-lite"/>
    </source>
</evidence>
<feature type="region of interest" description="Disordered" evidence="2">
    <location>
        <begin position="167"/>
        <end position="218"/>
    </location>
</feature>
<dbReference type="EMBL" id="RXIC02000022">
    <property type="protein sequence ID" value="KAB1216236.1"/>
    <property type="molecule type" value="Genomic_DNA"/>
</dbReference>
<dbReference type="PANTHER" id="PTHR33083">
    <property type="entry name" value="EXPRESSED PROTEIN"/>
    <property type="match status" value="1"/>
</dbReference>